<dbReference type="KEGG" id="bgz:XH91_03055"/>
<sequence>MLLHNPLLHQFPTFEIILRPKGRRWRWRVCSTNGTIVMQGSRSTRNAARYDAHSALFLLLLSTTSSGWPRR</sequence>
<keyword evidence="4" id="KW-1185">Reference proteome</keyword>
<accession>A0AAE5WWK4</accession>
<reference evidence="1 3" key="1">
    <citation type="submission" date="2018-06" db="EMBL/GenBank/DDBJ databases">
        <title>Comparative genomics of rhizobia nodulating Arachis hypogaea in China.</title>
        <authorList>
            <person name="Li Y."/>
        </authorList>
    </citation>
    <scope>NUCLEOTIDE SEQUENCE [LARGE SCALE GENOMIC DNA]</scope>
    <source>
        <strain evidence="1 3">CCBAU 51670</strain>
    </source>
</reference>
<evidence type="ECO:0000313" key="3">
    <source>
        <dbReference type="Proteomes" id="UP000288972"/>
    </source>
</evidence>
<proteinExistence type="predicted"/>
<gene>
    <name evidence="2" type="ORF">EAS56_23925</name>
    <name evidence="1" type="ORF">XH91_03055</name>
</gene>
<protein>
    <recommendedName>
        <fullName evidence="5">DUF1508 domain-containing protein</fullName>
    </recommendedName>
</protein>
<evidence type="ECO:0008006" key="5">
    <source>
        <dbReference type="Google" id="ProtNLM"/>
    </source>
</evidence>
<dbReference type="EMBL" id="RDQZ01000022">
    <property type="protein sequence ID" value="RXH10000.1"/>
    <property type="molecule type" value="Genomic_DNA"/>
</dbReference>
<dbReference type="Proteomes" id="UP000290401">
    <property type="component" value="Unassembled WGS sequence"/>
</dbReference>
<dbReference type="EMBL" id="CP030053">
    <property type="protein sequence ID" value="QAU44431.1"/>
    <property type="molecule type" value="Genomic_DNA"/>
</dbReference>
<evidence type="ECO:0000313" key="1">
    <source>
        <dbReference type="EMBL" id="QAU44431.1"/>
    </source>
</evidence>
<dbReference type="AlphaFoldDB" id="A0AAE5WWK4"/>
<name>A0AAE5WWK4_9BRAD</name>
<evidence type="ECO:0000313" key="2">
    <source>
        <dbReference type="EMBL" id="RXH10000.1"/>
    </source>
</evidence>
<evidence type="ECO:0000313" key="4">
    <source>
        <dbReference type="Proteomes" id="UP000290401"/>
    </source>
</evidence>
<dbReference type="Proteomes" id="UP000288972">
    <property type="component" value="Chromosome"/>
</dbReference>
<reference evidence="2 4" key="2">
    <citation type="submission" date="2018-10" db="EMBL/GenBank/DDBJ databases">
        <title>Bradyrhizobium sp. nov., effective nodules isolated from peanut in China.</title>
        <authorList>
            <person name="Li Y."/>
        </authorList>
    </citation>
    <scope>NUCLEOTIDE SEQUENCE [LARGE SCALE GENOMIC DNA]</scope>
    <source>
        <strain evidence="2 4">CCBAU 53426</strain>
    </source>
</reference>
<organism evidence="1 3">
    <name type="scientific">Bradyrhizobium guangzhouense</name>
    <dbReference type="NCBI Taxonomy" id="1325095"/>
    <lineage>
        <taxon>Bacteria</taxon>
        <taxon>Pseudomonadati</taxon>
        <taxon>Pseudomonadota</taxon>
        <taxon>Alphaproteobacteria</taxon>
        <taxon>Hyphomicrobiales</taxon>
        <taxon>Nitrobacteraceae</taxon>
        <taxon>Bradyrhizobium</taxon>
    </lineage>
</organism>